<dbReference type="GO" id="GO:0016747">
    <property type="term" value="F:acyltransferase activity, transferring groups other than amino-acyl groups"/>
    <property type="evidence" value="ECO:0007669"/>
    <property type="project" value="InterPro"/>
</dbReference>
<evidence type="ECO:0000259" key="1">
    <source>
        <dbReference type="PROSITE" id="PS51186"/>
    </source>
</evidence>
<dbReference type="KEGG" id="sbae:DSM104329_04407"/>
<evidence type="ECO:0000313" key="2">
    <source>
        <dbReference type="EMBL" id="UGS37985.1"/>
    </source>
</evidence>
<dbReference type="PANTHER" id="PTHR41368:SF1">
    <property type="entry name" value="PROTEIN YGHO"/>
    <property type="match status" value="1"/>
</dbReference>
<sequence length="373" mass="43390">MSLEIRAVASHREIREFIELPYRLHSTSPQWIPPLRLERRLFLSRKHNPFFTHGDARLFLARRDGRVVGRISAQINHPFNEVHDNAWGMFGFLEMEDDPEATRALLDAAAGWLRARGRDRMIGPMDFTMNDEAGLLIEGFDRDPMIKQPWQPPYYQPLVEGAGMDKAMDLLMWELEIADRSKVRPILFRLAEEANTKHGVAVRKMSRRTLRADLDMFADVYNHAWAENWDFVPYSEEDLDALALEFQLVFDSNWFMIAEKDGEAIGAAISVPDINQVLRKMKGRLLPFGWWHYLRRRRTIDRVRVGFLGVKPEYQYTGAAAQLYIENFDMGAATRCSWGEMGWILETNTAMNRGMEAMGGRVVKRYRVYERTL</sequence>
<dbReference type="Proteomes" id="UP001162834">
    <property type="component" value="Chromosome"/>
</dbReference>
<dbReference type="Gene3D" id="3.40.630.30">
    <property type="match status" value="1"/>
</dbReference>
<keyword evidence="3" id="KW-1185">Reference proteome</keyword>
<dbReference type="RefSeq" id="WP_259312022.1">
    <property type="nucleotide sequence ID" value="NZ_CP087164.1"/>
</dbReference>
<dbReference type="InterPro" id="IPR039968">
    <property type="entry name" value="BcerS-like"/>
</dbReference>
<protein>
    <submittedName>
        <fullName evidence="2">Protein YghO</fullName>
    </submittedName>
</protein>
<proteinExistence type="predicted"/>
<dbReference type="SUPFAM" id="SSF55729">
    <property type="entry name" value="Acyl-CoA N-acyltransferases (Nat)"/>
    <property type="match status" value="1"/>
</dbReference>
<gene>
    <name evidence="2" type="primary">yghO</name>
    <name evidence="2" type="ORF">DSM104329_04407</name>
</gene>
<organism evidence="2 3">
    <name type="scientific">Capillimicrobium parvum</name>
    <dbReference type="NCBI Taxonomy" id="2884022"/>
    <lineage>
        <taxon>Bacteria</taxon>
        <taxon>Bacillati</taxon>
        <taxon>Actinomycetota</taxon>
        <taxon>Thermoleophilia</taxon>
        <taxon>Solirubrobacterales</taxon>
        <taxon>Capillimicrobiaceae</taxon>
        <taxon>Capillimicrobium</taxon>
    </lineage>
</organism>
<dbReference type="AlphaFoldDB" id="A0A9E6Y0P3"/>
<dbReference type="InterPro" id="IPR000182">
    <property type="entry name" value="GNAT_dom"/>
</dbReference>
<accession>A0A9E6Y0P3</accession>
<name>A0A9E6Y0P3_9ACTN</name>
<dbReference type="PANTHER" id="PTHR41368">
    <property type="entry name" value="PROTEIN YGHO"/>
    <property type="match status" value="1"/>
</dbReference>
<evidence type="ECO:0000313" key="3">
    <source>
        <dbReference type="Proteomes" id="UP001162834"/>
    </source>
</evidence>
<dbReference type="InterPro" id="IPR016181">
    <property type="entry name" value="Acyl_CoA_acyltransferase"/>
</dbReference>
<reference evidence="2" key="1">
    <citation type="journal article" date="2022" name="Int. J. Syst. Evol. Microbiol.">
        <title>Pseudomonas aegrilactucae sp. nov. and Pseudomonas morbosilactucae sp. nov., pathogens causing bacterial rot of lettuce in Japan.</title>
        <authorList>
            <person name="Sawada H."/>
            <person name="Fujikawa T."/>
            <person name="Satou M."/>
        </authorList>
    </citation>
    <scope>NUCLEOTIDE SEQUENCE</scope>
    <source>
        <strain evidence="2">0166_1</strain>
    </source>
</reference>
<dbReference type="PROSITE" id="PS51186">
    <property type="entry name" value="GNAT"/>
    <property type="match status" value="1"/>
</dbReference>
<feature type="domain" description="N-acetyltransferase" evidence="1">
    <location>
        <begin position="200"/>
        <end position="373"/>
    </location>
</feature>
<dbReference type="EMBL" id="CP087164">
    <property type="protein sequence ID" value="UGS37985.1"/>
    <property type="molecule type" value="Genomic_DNA"/>
</dbReference>